<dbReference type="NCBIfam" id="TIGR02666">
    <property type="entry name" value="moaA"/>
    <property type="match status" value="1"/>
</dbReference>
<comment type="catalytic activity">
    <reaction evidence="11 12">
        <text>GTP + AH2 + S-adenosyl-L-methionine = (8S)-3',8-cyclo-7,8-dihydroguanosine 5'-triphosphate + 5'-deoxyadenosine + L-methionine + A + H(+)</text>
        <dbReference type="Rhea" id="RHEA:49576"/>
        <dbReference type="ChEBI" id="CHEBI:13193"/>
        <dbReference type="ChEBI" id="CHEBI:15378"/>
        <dbReference type="ChEBI" id="CHEBI:17319"/>
        <dbReference type="ChEBI" id="CHEBI:17499"/>
        <dbReference type="ChEBI" id="CHEBI:37565"/>
        <dbReference type="ChEBI" id="CHEBI:57844"/>
        <dbReference type="ChEBI" id="CHEBI:59789"/>
        <dbReference type="ChEBI" id="CHEBI:131766"/>
        <dbReference type="EC" id="4.1.99.22"/>
    </reaction>
</comment>
<comment type="cofactor">
    <cofactor evidence="12">
        <name>[4Fe-4S] cluster</name>
        <dbReference type="ChEBI" id="CHEBI:49883"/>
    </cofactor>
    <text evidence="12">Binds 2 [4Fe-4S] clusters. Binds 1 [4Fe-4S] cluster coordinated with 3 cysteines and an exchangeable S-adenosyl-L-methionine and 1 [4Fe-4S] cluster coordinated with 3 cysteines and the GTP-derived substrate.</text>
</comment>
<dbReference type="PROSITE" id="PS01305">
    <property type="entry name" value="MOAA_NIFB_PQQE"/>
    <property type="match status" value="1"/>
</dbReference>
<dbReference type="EC" id="4.1.99.22" evidence="1 12"/>
<dbReference type="InterPro" id="IPR040064">
    <property type="entry name" value="MoaA-like"/>
</dbReference>
<protein>
    <recommendedName>
        <fullName evidence="1 12">GTP 3',8-cyclase</fullName>
        <ecNumber evidence="1 12">4.1.99.22</ecNumber>
    </recommendedName>
    <alternativeName>
        <fullName evidence="12">Molybdenum cofactor biosynthesis protein A</fullName>
    </alternativeName>
</protein>
<feature type="binding site" evidence="12">
    <location>
        <position position="67"/>
    </location>
    <ligand>
        <name>S-adenosyl-L-methionine</name>
        <dbReference type="ChEBI" id="CHEBI:59789"/>
    </ligand>
</feature>
<dbReference type="GO" id="GO:0046872">
    <property type="term" value="F:metal ion binding"/>
    <property type="evidence" value="ECO:0007669"/>
    <property type="project" value="UniProtKB-KW"/>
</dbReference>
<accession>A0A6G9IF99</accession>
<dbReference type="GO" id="GO:0005525">
    <property type="term" value="F:GTP binding"/>
    <property type="evidence" value="ECO:0007669"/>
    <property type="project" value="UniProtKB-UniRule"/>
</dbReference>
<dbReference type="SMART" id="SM00729">
    <property type="entry name" value="Elp3"/>
    <property type="match status" value="1"/>
</dbReference>
<feature type="binding site" evidence="12">
    <location>
        <position position="118"/>
    </location>
    <ligand>
        <name>S-adenosyl-L-methionine</name>
        <dbReference type="ChEBI" id="CHEBI:59789"/>
    </ligand>
</feature>
<dbReference type="SFLD" id="SFLDS00029">
    <property type="entry name" value="Radical_SAM"/>
    <property type="match status" value="1"/>
</dbReference>
<feature type="binding site" evidence="12">
    <location>
        <position position="63"/>
    </location>
    <ligand>
        <name>GTP</name>
        <dbReference type="ChEBI" id="CHEBI:37565"/>
    </ligand>
</feature>
<name>A0A6G9IF99_9GAMM</name>
<dbReference type="GO" id="GO:0006777">
    <property type="term" value="P:Mo-molybdopterin cofactor biosynthetic process"/>
    <property type="evidence" value="ECO:0007669"/>
    <property type="project" value="UniProtKB-UniRule"/>
</dbReference>
<dbReference type="InterPro" id="IPR058240">
    <property type="entry name" value="rSAM_sf"/>
</dbReference>
<dbReference type="InterPro" id="IPR006638">
    <property type="entry name" value="Elp3/MiaA/NifB-like_rSAM"/>
</dbReference>
<dbReference type="SFLD" id="SFLDG01067">
    <property type="entry name" value="SPASM/twitch_domain_containing"/>
    <property type="match status" value="1"/>
</dbReference>
<feature type="binding site" evidence="12">
    <location>
        <position position="268"/>
    </location>
    <ligand>
        <name>[4Fe-4S] cluster</name>
        <dbReference type="ChEBI" id="CHEBI:49883"/>
        <label>2</label>
        <note>4Fe-4S-substrate</note>
    </ligand>
</feature>
<dbReference type="GO" id="GO:0061799">
    <property type="term" value="F:cyclic pyranopterin monophosphate synthase activity"/>
    <property type="evidence" value="ECO:0007669"/>
    <property type="project" value="TreeGrafter"/>
</dbReference>
<organism evidence="14 15">
    <name type="scientific">Zophobihabitans entericus</name>
    <dbReference type="NCBI Taxonomy" id="1635327"/>
    <lineage>
        <taxon>Bacteria</taxon>
        <taxon>Pseudomonadati</taxon>
        <taxon>Pseudomonadota</taxon>
        <taxon>Gammaproteobacteria</taxon>
        <taxon>Orbales</taxon>
        <taxon>Orbaceae</taxon>
        <taxon>Zophobihabitans</taxon>
    </lineage>
</organism>
<dbReference type="SFLD" id="SFLDG01386">
    <property type="entry name" value="main_SPASM_domain-containing"/>
    <property type="match status" value="1"/>
</dbReference>
<keyword evidence="3 12" id="KW-0949">S-adenosyl-L-methionine</keyword>
<evidence type="ECO:0000256" key="2">
    <source>
        <dbReference type="ARBA" id="ARBA00022485"/>
    </source>
</evidence>
<dbReference type="CDD" id="cd01335">
    <property type="entry name" value="Radical_SAM"/>
    <property type="match status" value="1"/>
</dbReference>
<keyword evidence="2 12" id="KW-0004">4Fe-4S</keyword>
<comment type="subunit">
    <text evidence="12">Monomer and homodimer.</text>
</comment>
<dbReference type="GO" id="GO:0061798">
    <property type="term" value="F:GTP 3',8'-cyclase activity"/>
    <property type="evidence" value="ECO:0007669"/>
    <property type="project" value="UniProtKB-UniRule"/>
</dbReference>
<feature type="binding site" evidence="12">
    <location>
        <position position="29"/>
    </location>
    <ligand>
        <name>[4Fe-4S] cluster</name>
        <dbReference type="ChEBI" id="CHEBI:49883"/>
        <label>1</label>
        <note>4Fe-4S-S-AdoMet</note>
    </ligand>
</feature>
<feature type="binding site" evidence="12">
    <location>
        <position position="26"/>
    </location>
    <ligand>
        <name>[4Fe-4S] cluster</name>
        <dbReference type="ChEBI" id="CHEBI:49883"/>
        <label>1</label>
        <note>4Fe-4S-S-AdoMet</note>
    </ligand>
</feature>
<comment type="pathway">
    <text evidence="12">Cofactor biosynthesis; molybdopterin biosynthesis.</text>
</comment>
<dbReference type="FunCoup" id="A0A6G9IF99">
    <property type="interactions" value="413"/>
</dbReference>
<dbReference type="InParanoid" id="A0A6G9IF99"/>
<dbReference type="CDD" id="cd21117">
    <property type="entry name" value="Twitch_MoaA"/>
    <property type="match status" value="1"/>
</dbReference>
<proteinExistence type="inferred from homology"/>
<keyword evidence="7 12" id="KW-0411">Iron-sulfur</keyword>
<keyword evidence="10 12" id="KW-0456">Lyase</keyword>
<evidence type="ECO:0000256" key="12">
    <source>
        <dbReference type="HAMAP-Rule" id="MF_01225"/>
    </source>
</evidence>
<dbReference type="InterPro" id="IPR013483">
    <property type="entry name" value="MoaA"/>
</dbReference>
<dbReference type="PANTHER" id="PTHR22960">
    <property type="entry name" value="MOLYBDOPTERIN COFACTOR SYNTHESIS PROTEIN A"/>
    <property type="match status" value="1"/>
</dbReference>
<evidence type="ECO:0000313" key="15">
    <source>
        <dbReference type="Proteomes" id="UP000501168"/>
    </source>
</evidence>
<comment type="function">
    <text evidence="12">Catalyzes the cyclization of GTP to (8S)-3',8-cyclo-7,8-dihydroguanosine 5'-triphosphate.</text>
</comment>
<dbReference type="HAMAP" id="MF_01225_B">
    <property type="entry name" value="MoaA_B"/>
    <property type="match status" value="1"/>
</dbReference>
<evidence type="ECO:0000256" key="10">
    <source>
        <dbReference type="ARBA" id="ARBA00023239"/>
    </source>
</evidence>
<dbReference type="Pfam" id="PF04055">
    <property type="entry name" value="Radical_SAM"/>
    <property type="match status" value="1"/>
</dbReference>
<keyword evidence="9 12" id="KW-0501">Molybdenum cofactor biosynthesis</keyword>
<dbReference type="EMBL" id="CP050253">
    <property type="protein sequence ID" value="QIQ22384.1"/>
    <property type="molecule type" value="Genomic_DNA"/>
</dbReference>
<keyword evidence="6 12" id="KW-0408">Iron</keyword>
<keyword evidence="4 12" id="KW-0479">Metal-binding</keyword>
<evidence type="ECO:0000256" key="8">
    <source>
        <dbReference type="ARBA" id="ARBA00023134"/>
    </source>
</evidence>
<dbReference type="GO" id="GO:0051539">
    <property type="term" value="F:4 iron, 4 sulfur cluster binding"/>
    <property type="evidence" value="ECO:0007669"/>
    <property type="project" value="UniProtKB-UniRule"/>
</dbReference>
<sequence>MQLIDNYQRRFRYLRLSVTERCNFQCQYCLPDGYQAGNQSFLSFNELENVVKGFVGLGINKLRLTGGEPTLRRDFTDLVAMVSEHSQIKTVAVTTNGYRVLSDVHHWQAAGLNAINISVDSLSANSFALITGQDKLKETLAGVERALEVGIPSVKINTVLLKGLSDKLSDYLNWIKDRKVSLRFIELMETGESATFFQRYHTSGAVIEKQLIEQGWLLELKGELDGPAKVYSHPDYQGKIGLIMPYSKNFCQSCNRLRVSSSGKFHFCLFGNEGIDIRDLLQNSSQSDDLKNRILHALERKPESHFLQQHQTGVLKNLSQIGG</sequence>
<gene>
    <name evidence="12 14" type="primary">moaA</name>
    <name evidence="14" type="ORF">IPMB12_03605</name>
</gene>
<dbReference type="PROSITE" id="PS51918">
    <property type="entry name" value="RADICAL_SAM"/>
    <property type="match status" value="1"/>
</dbReference>
<feature type="binding site" evidence="12">
    <location>
        <position position="22"/>
    </location>
    <ligand>
        <name>[4Fe-4S] cluster</name>
        <dbReference type="ChEBI" id="CHEBI:49883"/>
        <label>1</label>
        <note>4Fe-4S-S-AdoMet</note>
    </ligand>
</feature>
<feature type="binding site" evidence="12">
    <location>
        <position position="251"/>
    </location>
    <ligand>
        <name>[4Fe-4S] cluster</name>
        <dbReference type="ChEBI" id="CHEBI:49883"/>
        <label>2</label>
        <note>4Fe-4S-substrate</note>
    </ligand>
</feature>
<dbReference type="Pfam" id="PF06463">
    <property type="entry name" value="Mob_synth_C"/>
    <property type="match status" value="1"/>
</dbReference>
<dbReference type="Gene3D" id="3.20.20.70">
    <property type="entry name" value="Aldolase class I"/>
    <property type="match status" value="1"/>
</dbReference>
<feature type="binding site" evidence="12">
    <location>
        <position position="254"/>
    </location>
    <ligand>
        <name>[4Fe-4S] cluster</name>
        <dbReference type="ChEBI" id="CHEBI:49883"/>
        <label>2</label>
        <note>4Fe-4S-substrate</note>
    </ligand>
</feature>
<evidence type="ECO:0000256" key="1">
    <source>
        <dbReference type="ARBA" id="ARBA00012167"/>
    </source>
</evidence>
<evidence type="ECO:0000313" key="14">
    <source>
        <dbReference type="EMBL" id="QIQ22384.1"/>
    </source>
</evidence>
<feature type="binding site" evidence="12">
    <location>
        <position position="188"/>
    </location>
    <ligand>
        <name>S-adenosyl-L-methionine</name>
        <dbReference type="ChEBI" id="CHEBI:59789"/>
    </ligand>
</feature>
<evidence type="ECO:0000256" key="9">
    <source>
        <dbReference type="ARBA" id="ARBA00023150"/>
    </source>
</evidence>
<evidence type="ECO:0000256" key="7">
    <source>
        <dbReference type="ARBA" id="ARBA00023014"/>
    </source>
</evidence>
<feature type="binding site" evidence="12">
    <location>
        <position position="94"/>
    </location>
    <ligand>
        <name>GTP</name>
        <dbReference type="ChEBI" id="CHEBI:37565"/>
    </ligand>
</feature>
<feature type="domain" description="Radical SAM core" evidence="13">
    <location>
        <begin position="6"/>
        <end position="228"/>
    </location>
</feature>
<evidence type="ECO:0000259" key="13">
    <source>
        <dbReference type="PROSITE" id="PS51918"/>
    </source>
</evidence>
<evidence type="ECO:0000256" key="6">
    <source>
        <dbReference type="ARBA" id="ARBA00023004"/>
    </source>
</evidence>
<dbReference type="FunFam" id="3.20.20.70:FF:000057">
    <property type="entry name" value="GTP 3',8-cyclase"/>
    <property type="match status" value="1"/>
</dbReference>
<evidence type="ECO:0000256" key="5">
    <source>
        <dbReference type="ARBA" id="ARBA00022741"/>
    </source>
</evidence>
<dbReference type="InterPro" id="IPR050105">
    <property type="entry name" value="MoCo_biosynth_MoaA/MoaC"/>
</dbReference>
<comment type="similarity">
    <text evidence="12">Belongs to the radical SAM superfamily. MoaA family.</text>
</comment>
<dbReference type="InterPro" id="IPR000385">
    <property type="entry name" value="MoaA_NifB_PqqE_Fe-S-bd_CS"/>
</dbReference>
<feature type="binding site" evidence="12">
    <location>
        <position position="28"/>
    </location>
    <ligand>
        <name>S-adenosyl-L-methionine</name>
        <dbReference type="ChEBI" id="CHEBI:59789"/>
    </ligand>
</feature>
<evidence type="ECO:0000256" key="3">
    <source>
        <dbReference type="ARBA" id="ARBA00022691"/>
    </source>
</evidence>
<dbReference type="GO" id="GO:1904047">
    <property type="term" value="F:S-adenosyl-L-methionine binding"/>
    <property type="evidence" value="ECO:0007669"/>
    <property type="project" value="UniProtKB-UniRule"/>
</dbReference>
<dbReference type="SFLD" id="SFLDG01383">
    <property type="entry name" value="cyclic_pyranopterin_phosphate"/>
    <property type="match status" value="1"/>
</dbReference>
<reference evidence="14 15" key="1">
    <citation type="submission" date="2020-03" db="EMBL/GenBank/DDBJ databases">
        <title>Complete genome sequence of Orbus sp. IPMB12 (BCRC 80908).</title>
        <authorList>
            <person name="Lo W.-S."/>
            <person name="Chang T.-H."/>
            <person name="Kuo C.-H."/>
        </authorList>
    </citation>
    <scope>NUCLEOTIDE SEQUENCE [LARGE SCALE GENOMIC DNA]</scope>
    <source>
        <strain evidence="14 15">IPMB12</strain>
    </source>
</reference>
<evidence type="ECO:0000256" key="11">
    <source>
        <dbReference type="ARBA" id="ARBA00048697"/>
    </source>
</evidence>
<dbReference type="AlphaFoldDB" id="A0A6G9IF99"/>
<evidence type="ECO:0000256" key="4">
    <source>
        <dbReference type="ARBA" id="ARBA00022723"/>
    </source>
</evidence>
<dbReference type="InterPro" id="IPR007197">
    <property type="entry name" value="rSAM"/>
</dbReference>
<keyword evidence="15" id="KW-1185">Reference proteome</keyword>
<dbReference type="UniPathway" id="UPA00344"/>
<dbReference type="InterPro" id="IPR013785">
    <property type="entry name" value="Aldolase_TIM"/>
</dbReference>
<dbReference type="InterPro" id="IPR010505">
    <property type="entry name" value="MoaA_twitch"/>
</dbReference>
<dbReference type="SUPFAM" id="SSF102114">
    <property type="entry name" value="Radical SAM enzymes"/>
    <property type="match status" value="1"/>
</dbReference>
<feature type="binding site" evidence="12">
    <location>
        <position position="15"/>
    </location>
    <ligand>
        <name>GTP</name>
        <dbReference type="ChEBI" id="CHEBI:37565"/>
    </ligand>
</feature>
<keyword evidence="8 12" id="KW-0342">GTP-binding</keyword>
<dbReference type="Proteomes" id="UP000501168">
    <property type="component" value="Chromosome"/>
</dbReference>
<dbReference type="PANTHER" id="PTHR22960:SF28">
    <property type="entry name" value="GTP 3',8-CYCLASE"/>
    <property type="match status" value="1"/>
</dbReference>
<keyword evidence="5 12" id="KW-0547">Nucleotide-binding</keyword>
<feature type="binding site" evidence="12">
    <location>
        <begin position="256"/>
        <end position="258"/>
    </location>
    <ligand>
        <name>GTP</name>
        <dbReference type="ChEBI" id="CHEBI:37565"/>
    </ligand>
</feature>
<dbReference type="KEGG" id="orb:IPMB12_03605"/>
<feature type="binding site" evidence="12">
    <location>
        <position position="155"/>
    </location>
    <ligand>
        <name>GTP</name>
        <dbReference type="ChEBI" id="CHEBI:37565"/>
    </ligand>
</feature>